<gene>
    <name evidence="1" type="ORF">AELL_0986</name>
    <name evidence="2" type="ORF">CP962_13185</name>
</gene>
<dbReference type="KEGG" id="aell:AELL_0986"/>
<dbReference type="Proteomes" id="UP000262582">
    <property type="component" value="Chromosome"/>
</dbReference>
<evidence type="ECO:0000313" key="3">
    <source>
        <dbReference type="Proteomes" id="UP000262582"/>
    </source>
</evidence>
<name>A0A347U730_9BACT</name>
<evidence type="ECO:0000313" key="1">
    <source>
        <dbReference type="EMBL" id="AXX94658.1"/>
    </source>
</evidence>
<protein>
    <submittedName>
        <fullName evidence="1">Atypical short-chain dehydrogenase/reductase</fullName>
    </submittedName>
    <submittedName>
        <fullName evidence="2">GDP-L-fucose synthase</fullName>
    </submittedName>
</protein>
<dbReference type="AlphaFoldDB" id="A0A347U730"/>
<dbReference type="SUPFAM" id="SSF51735">
    <property type="entry name" value="NAD(P)-binding Rossmann-fold domains"/>
    <property type="match status" value="1"/>
</dbReference>
<proteinExistence type="predicted"/>
<evidence type="ECO:0000313" key="4">
    <source>
        <dbReference type="Proteomes" id="UP000290588"/>
    </source>
</evidence>
<sequence>MKTLTILGAGWLGFELANVLKNDFKIKVSSRTKDKLKIYEEEGFDSYILNEENLTFLDELLDTNYLFINFPPSKFEDYLSFLNKIYSSKKIKEIEKIIFISSTSIYPNIEGLFAEDYEINEPSSKIVFEAENLIKDKSDVIFRVAGLVGGSRYFGKRSANKVIEFPKTPINFVHRNDVINATKFVIDKNISGIFNLCSNTHPTKEEIYSFNSKKYGFEKPIFLESEKFLNRLIDGTKIEKEGFTYKYENPFEF</sequence>
<dbReference type="EMBL" id="NXIG01000018">
    <property type="protein sequence ID" value="RXI28779.1"/>
    <property type="molecule type" value="Genomic_DNA"/>
</dbReference>
<reference evidence="1 3" key="2">
    <citation type="submission" date="2018-08" db="EMBL/GenBank/DDBJ databases">
        <title>Complete genome of the Arcobacter ellisii type strain LMG 26155.</title>
        <authorList>
            <person name="Miller W.G."/>
            <person name="Yee E."/>
            <person name="Bono J.L."/>
        </authorList>
    </citation>
    <scope>NUCLEOTIDE SEQUENCE [LARGE SCALE GENOMIC DNA]</scope>
    <source>
        <strain evidence="1 3">LMG 26155</strain>
    </source>
</reference>
<reference evidence="2 4" key="1">
    <citation type="submission" date="2017-09" db="EMBL/GenBank/DDBJ databases">
        <title>Genomics of the genus Arcobacter.</title>
        <authorList>
            <person name="Perez-Cataluna A."/>
            <person name="Figueras M.J."/>
            <person name="Salas-Masso N."/>
        </authorList>
    </citation>
    <scope>NUCLEOTIDE SEQUENCE [LARGE SCALE GENOMIC DNA]</scope>
    <source>
        <strain evidence="2 4">CECT 7837</strain>
    </source>
</reference>
<evidence type="ECO:0000313" key="2">
    <source>
        <dbReference type="EMBL" id="RXI28779.1"/>
    </source>
</evidence>
<organism evidence="2 4">
    <name type="scientific">Arcobacter ellisii</name>
    <dbReference type="NCBI Taxonomy" id="913109"/>
    <lineage>
        <taxon>Bacteria</taxon>
        <taxon>Pseudomonadati</taxon>
        <taxon>Campylobacterota</taxon>
        <taxon>Epsilonproteobacteria</taxon>
        <taxon>Campylobacterales</taxon>
        <taxon>Arcobacteraceae</taxon>
        <taxon>Arcobacter</taxon>
    </lineage>
</organism>
<dbReference type="RefSeq" id="WP_118916872.1">
    <property type="nucleotide sequence ID" value="NZ_CP032097.1"/>
</dbReference>
<dbReference type="InterPro" id="IPR036291">
    <property type="entry name" value="NAD(P)-bd_dom_sf"/>
</dbReference>
<dbReference type="Gene3D" id="3.40.50.720">
    <property type="entry name" value="NAD(P)-binding Rossmann-like Domain"/>
    <property type="match status" value="1"/>
</dbReference>
<dbReference type="EMBL" id="CP032097">
    <property type="protein sequence ID" value="AXX94658.1"/>
    <property type="molecule type" value="Genomic_DNA"/>
</dbReference>
<dbReference type="Proteomes" id="UP000290588">
    <property type="component" value="Unassembled WGS sequence"/>
</dbReference>
<dbReference type="OrthoDB" id="751203at2"/>
<keyword evidence="3" id="KW-1185">Reference proteome</keyword>
<accession>A0A347U730</accession>